<evidence type="ECO:0000313" key="2">
    <source>
        <dbReference type="EMBL" id="EKM60556.1"/>
    </source>
</evidence>
<dbReference type="KEGG" id="pco:PHACADRAFT_246572"/>
<proteinExistence type="predicted"/>
<evidence type="ECO:0000313" key="3">
    <source>
        <dbReference type="Proteomes" id="UP000008370"/>
    </source>
</evidence>
<dbReference type="HOGENOM" id="CLU_2904915_0_0_1"/>
<dbReference type="AlphaFoldDB" id="K5VCA1"/>
<dbReference type="GeneID" id="18913848"/>
<name>K5VCA1_PHACS</name>
<accession>K5VCA1</accession>
<dbReference type="EMBL" id="JH930468">
    <property type="protein sequence ID" value="EKM60556.1"/>
    <property type="molecule type" value="Genomic_DNA"/>
</dbReference>
<gene>
    <name evidence="2" type="ORF">PHACADRAFT_246572</name>
</gene>
<dbReference type="InParanoid" id="K5VCA1"/>
<reference evidence="2 3" key="1">
    <citation type="journal article" date="2012" name="BMC Genomics">
        <title>Comparative genomics of the white-rot fungi, Phanerochaete carnosa and P. chrysosporium, to elucidate the genetic basis of the distinct wood types they colonize.</title>
        <authorList>
            <person name="Suzuki H."/>
            <person name="MacDonald J."/>
            <person name="Syed K."/>
            <person name="Salamov A."/>
            <person name="Hori C."/>
            <person name="Aerts A."/>
            <person name="Henrissat B."/>
            <person name="Wiebenga A."/>
            <person name="vanKuyk P.A."/>
            <person name="Barry K."/>
            <person name="Lindquist E."/>
            <person name="LaButti K."/>
            <person name="Lapidus A."/>
            <person name="Lucas S."/>
            <person name="Coutinho P."/>
            <person name="Gong Y."/>
            <person name="Samejima M."/>
            <person name="Mahadevan R."/>
            <person name="Abou-Zaid M."/>
            <person name="de Vries R.P."/>
            <person name="Igarashi K."/>
            <person name="Yadav J.S."/>
            <person name="Grigoriev I.V."/>
            <person name="Master E.R."/>
        </authorList>
    </citation>
    <scope>NUCLEOTIDE SEQUENCE [LARGE SCALE GENOMIC DNA]</scope>
    <source>
        <strain evidence="2 3">HHB-10118-sp</strain>
    </source>
</reference>
<organism evidence="2 3">
    <name type="scientific">Phanerochaete carnosa (strain HHB-10118-sp)</name>
    <name type="common">White-rot fungus</name>
    <name type="synonym">Peniophora carnosa</name>
    <dbReference type="NCBI Taxonomy" id="650164"/>
    <lineage>
        <taxon>Eukaryota</taxon>
        <taxon>Fungi</taxon>
        <taxon>Dikarya</taxon>
        <taxon>Basidiomycota</taxon>
        <taxon>Agaricomycotina</taxon>
        <taxon>Agaricomycetes</taxon>
        <taxon>Polyporales</taxon>
        <taxon>Phanerochaetaceae</taxon>
        <taxon>Phanerochaete</taxon>
    </lineage>
</organism>
<sequence>MSPRRRSPATSQHLNNGPKAKQRRQQERRCKIAAERGGREVSLTGRLPRGMSLLFGDMFGSC</sequence>
<keyword evidence="3" id="KW-1185">Reference proteome</keyword>
<dbReference type="Proteomes" id="UP000008370">
    <property type="component" value="Unassembled WGS sequence"/>
</dbReference>
<feature type="region of interest" description="Disordered" evidence="1">
    <location>
        <begin position="1"/>
        <end position="29"/>
    </location>
</feature>
<evidence type="ECO:0000256" key="1">
    <source>
        <dbReference type="SAM" id="MobiDB-lite"/>
    </source>
</evidence>
<protein>
    <submittedName>
        <fullName evidence="2">Uncharacterized protein</fullName>
    </submittedName>
</protein>
<dbReference type="RefSeq" id="XP_007390010.1">
    <property type="nucleotide sequence ID" value="XM_007389948.1"/>
</dbReference>